<feature type="short sequence motif" description="'HIGH' region" evidence="8">
    <location>
        <begin position="71"/>
        <end position="81"/>
    </location>
</feature>
<feature type="binding site" evidence="8">
    <location>
        <position position="651"/>
    </location>
    <ligand>
        <name>ATP</name>
        <dbReference type="ChEBI" id="CHEBI:30616"/>
    </ligand>
</feature>
<dbReference type="GO" id="GO:0002161">
    <property type="term" value="F:aminoacyl-tRNA deacylase activity"/>
    <property type="evidence" value="ECO:0007669"/>
    <property type="project" value="InterPro"/>
</dbReference>
<comment type="cofactor">
    <cofactor evidence="8">
        <name>Zn(2+)</name>
        <dbReference type="ChEBI" id="CHEBI:29105"/>
    </cofactor>
</comment>
<dbReference type="Gene3D" id="3.90.740.10">
    <property type="entry name" value="Valyl/Leucyl/Isoleucyl-tRNA synthetase, editing domain"/>
    <property type="match status" value="1"/>
</dbReference>
<evidence type="ECO:0000256" key="8">
    <source>
        <dbReference type="HAMAP-Rule" id="MF_02003"/>
    </source>
</evidence>
<proteinExistence type="inferred from homology"/>
<keyword evidence="4 8" id="KW-0648">Protein biosynthesis</keyword>
<dbReference type="InterPro" id="IPR002300">
    <property type="entry name" value="aa-tRNA-synth_Ia"/>
</dbReference>
<dbReference type="CDD" id="cd00818">
    <property type="entry name" value="IleRS_core"/>
    <property type="match status" value="1"/>
</dbReference>
<accession>A0A1F5SD75</accession>
<dbReference type="EMBL" id="MFFW01000003">
    <property type="protein sequence ID" value="OGF24670.1"/>
    <property type="molecule type" value="Genomic_DNA"/>
</dbReference>
<dbReference type="Gene3D" id="3.40.50.620">
    <property type="entry name" value="HUPs"/>
    <property type="match status" value="2"/>
</dbReference>
<dbReference type="GO" id="GO:0000049">
    <property type="term" value="F:tRNA binding"/>
    <property type="evidence" value="ECO:0007669"/>
    <property type="project" value="InterPro"/>
</dbReference>
<organism evidence="12 13">
    <name type="scientific">Candidatus Falkowbacteria bacterium RIFCSPLOWO2_02_FULL_45_21</name>
    <dbReference type="NCBI Taxonomy" id="1797989"/>
    <lineage>
        <taxon>Bacteria</taxon>
        <taxon>Candidatus Falkowiibacteriota</taxon>
    </lineage>
</organism>
<dbReference type="SUPFAM" id="SSF50677">
    <property type="entry name" value="ValRS/IleRS/LeuRS editing domain"/>
    <property type="match status" value="1"/>
</dbReference>
<evidence type="ECO:0000256" key="6">
    <source>
        <dbReference type="ARBA" id="ARBA00025217"/>
    </source>
</evidence>
<dbReference type="STRING" id="1797989.A3H66_02320"/>
<evidence type="ECO:0000256" key="2">
    <source>
        <dbReference type="ARBA" id="ARBA00022741"/>
    </source>
</evidence>
<dbReference type="PANTHER" id="PTHR42780:SF1">
    <property type="entry name" value="ISOLEUCINE--TRNA LIGASE, CYTOPLASMIC"/>
    <property type="match status" value="1"/>
</dbReference>
<comment type="function">
    <text evidence="6 8">Catalyzes the attachment of isoleucine to tRNA(Ile). As IleRS can inadvertently accommodate and process structurally similar amino acids such as valine, to avoid such errors it has two additional distinct tRNA(Ile)-dependent editing activities. One activity is designated as 'pretransfer' editing and involves the hydrolysis of activated Val-AMP. The other activity is designated 'posttransfer' editing and involves deacylation of mischarged Val-tRNA(Ile).</text>
</comment>
<keyword evidence="5 8" id="KW-0030">Aminoacyl-tRNA synthetase</keyword>
<comment type="similarity">
    <text evidence="8">Belongs to the class-I aminoacyl-tRNA synthetase family. IleS type 2 subfamily.</text>
</comment>
<comment type="subcellular location">
    <subcellularLocation>
        <location evidence="8">Cytoplasm</location>
    </subcellularLocation>
</comment>
<dbReference type="InterPro" id="IPR009008">
    <property type="entry name" value="Val/Leu/Ile-tRNA-synth_edit"/>
</dbReference>
<dbReference type="NCBIfam" id="TIGR00392">
    <property type="entry name" value="ileS"/>
    <property type="match status" value="1"/>
</dbReference>
<evidence type="ECO:0000256" key="5">
    <source>
        <dbReference type="ARBA" id="ARBA00023146"/>
    </source>
</evidence>
<dbReference type="GO" id="GO:0008270">
    <property type="term" value="F:zinc ion binding"/>
    <property type="evidence" value="ECO:0007669"/>
    <property type="project" value="UniProtKB-UniRule"/>
</dbReference>
<dbReference type="GO" id="GO:0005524">
    <property type="term" value="F:ATP binding"/>
    <property type="evidence" value="ECO:0007669"/>
    <property type="project" value="UniProtKB-UniRule"/>
</dbReference>
<dbReference type="CDD" id="cd07961">
    <property type="entry name" value="Anticodon_Ia_Ile_ABEc"/>
    <property type="match status" value="1"/>
</dbReference>
<feature type="short sequence motif" description="'KMSKS' region" evidence="8">
    <location>
        <begin position="648"/>
        <end position="652"/>
    </location>
</feature>
<evidence type="ECO:0000256" key="7">
    <source>
        <dbReference type="ARBA" id="ARBA00048359"/>
    </source>
</evidence>
<feature type="region of interest" description="Disordered" evidence="9">
    <location>
        <begin position="34"/>
        <end position="56"/>
    </location>
</feature>
<evidence type="ECO:0000259" key="11">
    <source>
        <dbReference type="Pfam" id="PF08264"/>
    </source>
</evidence>
<keyword evidence="1 8" id="KW-0436">Ligase</keyword>
<dbReference type="InterPro" id="IPR033709">
    <property type="entry name" value="Anticodon_Ile_ABEc"/>
</dbReference>
<sequence length="1033" mass="118259">MIDKKSDSKQSTNPFPKMEEQVLDFWEKNKIFEKSVNNPPGEPRPNPLLRKERGSYQGGKKRDYVFYDGPPFITGLPHYATLLPSIAKDVVPRFWAMKGYRVERVWGWDCHGLPAENQVEKQLGLRNKKDIEKLGVDKFIDACRIYVDQGSEQWQWYINRIGRWVDMKHAYRTMDLNYMESVIWAFKELYHQGLIYEGYRSSLHCPRCATPLSKFEITMDAGSYRDVTDNTVVVKFKLKGKTPSTPLLKGGKNVYLLAWTTTPWTLPGNLALAVGEKIKYAEVESAGEYYIIAEEKVKDIFKDKKHEIIKKFAGKDLINLNYEPIFDLNNKQIAEDKNVFKIYGGEFVSTEEGTGVVHIAPNFGEDDFELGKKQSLPVVDLMDENGIYTKNAGAWFGHYFSKAGAKVLADLGDKLFSSFAYAHSYPFCYRCGTPLIYRAQKAWYLKISAIREKLLKNGEKVNWIPEHFKSGRFRYNLKSAPDWSLSRSRYWGSPIPVWKCSGLAEVKSQKSKVKSGYKNNQPCDNIKVVGSIKELEGLSGKKIIDLHKPAIDEVEFTCTQCGGTMKRVREVLDCWFESGAMPFAQFHYPFNRQDEWQRLFPADFIIEYTGQLRGWFYYLHVLANSLFNNVAFKNVIVTGVLAGTDGRKMSKSYGNYPDPKATLEKYTSDAIRMYFMSSPIMVGDDMSLSEIDIQNTLRKNIILLWNVFKFYELYAISPNPLLIKEGEVLTLTKREISARGGSASGGKEGVNILDQWILARLNQLIGEVTESMDKYDLPRAARPITDFINDISTWYLRRSRERYKSEDVADKNNALTVTKHVLIELAKIMAPFMPFMAETIWQKVTELDFKDKNRSVHLEAWPKTQITDKGGERVLTEMAKVRKVVELGLAKRDEAGIKVRQMLSELRIINYELGKDYEGLLKDELNVKKVTVKNGKGEIKAELDTTITEDLRLDGLKREIVRLVNNMRKNAGLTIKDKIILSWHSDSEMVKKVFKETAGELKKDTLSEKITENEAGGEAVKVNGEKVRLGIKI</sequence>
<evidence type="ECO:0000256" key="4">
    <source>
        <dbReference type="ARBA" id="ARBA00022917"/>
    </source>
</evidence>
<dbReference type="InterPro" id="IPR023586">
    <property type="entry name" value="Ile-tRNA-ligase_type2"/>
</dbReference>
<dbReference type="HAMAP" id="MF_02003">
    <property type="entry name" value="Ile_tRNA_synth_type2"/>
    <property type="match status" value="1"/>
</dbReference>
<feature type="domain" description="Aminoacyl-tRNA synthetase class Ia" evidence="10">
    <location>
        <begin position="59"/>
        <end position="681"/>
    </location>
</feature>
<dbReference type="PRINTS" id="PR00984">
    <property type="entry name" value="TRNASYNTHILE"/>
</dbReference>
<feature type="domain" description="Methionyl/Valyl/Leucyl/Isoleucyl-tRNA synthetase anticodon-binding" evidence="11">
    <location>
        <begin position="754"/>
        <end position="903"/>
    </location>
</feature>
<evidence type="ECO:0000259" key="10">
    <source>
        <dbReference type="Pfam" id="PF00133"/>
    </source>
</evidence>
<dbReference type="InterPro" id="IPR014729">
    <property type="entry name" value="Rossmann-like_a/b/a_fold"/>
</dbReference>
<dbReference type="EC" id="6.1.1.5" evidence="8"/>
<dbReference type="SUPFAM" id="SSF47323">
    <property type="entry name" value="Anticodon-binding domain of a subclass of class I aminoacyl-tRNA synthetases"/>
    <property type="match status" value="1"/>
</dbReference>
<evidence type="ECO:0000256" key="3">
    <source>
        <dbReference type="ARBA" id="ARBA00022840"/>
    </source>
</evidence>
<dbReference type="PANTHER" id="PTHR42780">
    <property type="entry name" value="SOLEUCYL-TRNA SYNTHETASE"/>
    <property type="match status" value="1"/>
</dbReference>
<dbReference type="InterPro" id="IPR013155">
    <property type="entry name" value="M/V/L/I-tRNA-synth_anticd-bd"/>
</dbReference>
<protein>
    <recommendedName>
        <fullName evidence="8">Isoleucine--tRNA ligase</fullName>
        <ecNumber evidence="8">6.1.1.5</ecNumber>
    </recommendedName>
    <alternativeName>
        <fullName evidence="8">Isoleucyl-tRNA synthetase</fullName>
        <shortName evidence="8">IleRS</shortName>
    </alternativeName>
</protein>
<evidence type="ECO:0000256" key="1">
    <source>
        <dbReference type="ARBA" id="ARBA00022598"/>
    </source>
</evidence>
<comment type="domain">
    <text evidence="8">IleRS has two distinct active sites: one for aminoacylation and one for editing. The misactivated valine is translocated from the active site to the editing site, which sterically excludes the correctly activated isoleucine. The single editing site contains two valyl binding pockets, one specific for each substrate (Val-AMP or Val-tRNA(Ile)).</text>
</comment>
<dbReference type="SUPFAM" id="SSF52374">
    <property type="entry name" value="Nucleotidylyl transferase"/>
    <property type="match status" value="1"/>
</dbReference>
<dbReference type="GO" id="GO:0005737">
    <property type="term" value="C:cytoplasm"/>
    <property type="evidence" value="ECO:0007669"/>
    <property type="project" value="UniProtKB-SubCell"/>
</dbReference>
<dbReference type="Pfam" id="PF08264">
    <property type="entry name" value="Anticodon_1"/>
    <property type="match status" value="1"/>
</dbReference>
<comment type="catalytic activity">
    <reaction evidence="7 8">
        <text>tRNA(Ile) + L-isoleucine + ATP = L-isoleucyl-tRNA(Ile) + AMP + diphosphate</text>
        <dbReference type="Rhea" id="RHEA:11060"/>
        <dbReference type="Rhea" id="RHEA-COMP:9666"/>
        <dbReference type="Rhea" id="RHEA-COMP:9695"/>
        <dbReference type="ChEBI" id="CHEBI:30616"/>
        <dbReference type="ChEBI" id="CHEBI:33019"/>
        <dbReference type="ChEBI" id="CHEBI:58045"/>
        <dbReference type="ChEBI" id="CHEBI:78442"/>
        <dbReference type="ChEBI" id="CHEBI:78528"/>
        <dbReference type="ChEBI" id="CHEBI:456215"/>
        <dbReference type="EC" id="6.1.1.5"/>
    </reaction>
</comment>
<dbReference type="InterPro" id="IPR009080">
    <property type="entry name" value="tRNAsynth_Ia_anticodon-bd"/>
</dbReference>
<dbReference type="InterPro" id="IPR002301">
    <property type="entry name" value="Ile-tRNA-ligase"/>
</dbReference>
<keyword evidence="3 8" id="KW-0067">ATP-binding</keyword>
<comment type="caution">
    <text evidence="12">The sequence shown here is derived from an EMBL/GenBank/DDBJ whole genome shotgun (WGS) entry which is preliminary data.</text>
</comment>
<keyword evidence="8" id="KW-0479">Metal-binding</keyword>
<dbReference type="Pfam" id="PF19302">
    <property type="entry name" value="DUF5915"/>
    <property type="match status" value="1"/>
</dbReference>
<evidence type="ECO:0000256" key="9">
    <source>
        <dbReference type="SAM" id="MobiDB-lite"/>
    </source>
</evidence>
<keyword evidence="8" id="KW-0862">Zinc</keyword>
<evidence type="ECO:0000313" key="12">
    <source>
        <dbReference type="EMBL" id="OGF24670.1"/>
    </source>
</evidence>
<keyword evidence="8" id="KW-0963">Cytoplasm</keyword>
<reference evidence="12 13" key="1">
    <citation type="journal article" date="2016" name="Nat. Commun.">
        <title>Thousands of microbial genomes shed light on interconnected biogeochemical processes in an aquifer system.</title>
        <authorList>
            <person name="Anantharaman K."/>
            <person name="Brown C.T."/>
            <person name="Hug L.A."/>
            <person name="Sharon I."/>
            <person name="Castelle C.J."/>
            <person name="Probst A.J."/>
            <person name="Thomas B.C."/>
            <person name="Singh A."/>
            <person name="Wilkins M.J."/>
            <person name="Karaoz U."/>
            <person name="Brodie E.L."/>
            <person name="Williams K.H."/>
            <person name="Hubbard S.S."/>
            <person name="Banfield J.F."/>
        </authorList>
    </citation>
    <scope>NUCLEOTIDE SEQUENCE [LARGE SCALE GENOMIC DNA]</scope>
</reference>
<dbReference type="Pfam" id="PF00133">
    <property type="entry name" value="tRNA-synt_1"/>
    <property type="match status" value="1"/>
</dbReference>
<dbReference type="GO" id="GO:0006428">
    <property type="term" value="P:isoleucyl-tRNA aminoacylation"/>
    <property type="evidence" value="ECO:0007669"/>
    <property type="project" value="UniProtKB-UniRule"/>
</dbReference>
<dbReference type="AlphaFoldDB" id="A0A1F5SD75"/>
<name>A0A1F5SD75_9BACT</name>
<dbReference type="Gene3D" id="1.10.730.10">
    <property type="entry name" value="Isoleucyl-tRNA Synthetase, Domain 1"/>
    <property type="match status" value="1"/>
</dbReference>
<dbReference type="Proteomes" id="UP000178783">
    <property type="component" value="Unassembled WGS sequence"/>
</dbReference>
<dbReference type="GO" id="GO:0004822">
    <property type="term" value="F:isoleucine-tRNA ligase activity"/>
    <property type="evidence" value="ECO:0007669"/>
    <property type="project" value="UniProtKB-UniRule"/>
</dbReference>
<gene>
    <name evidence="8" type="primary">ileS</name>
    <name evidence="12" type="ORF">A3H66_02320</name>
</gene>
<comment type="subunit">
    <text evidence="8">Monomer.</text>
</comment>
<keyword evidence="2 8" id="KW-0547">Nucleotide-binding</keyword>
<evidence type="ECO:0000313" key="13">
    <source>
        <dbReference type="Proteomes" id="UP000178783"/>
    </source>
</evidence>